<comment type="caution">
    <text evidence="3">The sequence shown here is derived from an EMBL/GenBank/DDBJ whole genome shotgun (WGS) entry which is preliminary data.</text>
</comment>
<organism evidence="3 4">
    <name type="scientific">Caldibacillus debilis</name>
    <dbReference type="NCBI Taxonomy" id="301148"/>
    <lineage>
        <taxon>Bacteria</taxon>
        <taxon>Bacillati</taxon>
        <taxon>Bacillota</taxon>
        <taxon>Bacilli</taxon>
        <taxon>Bacillales</taxon>
        <taxon>Bacillaceae</taxon>
        <taxon>Caldibacillus</taxon>
    </lineage>
</organism>
<dbReference type="EMBL" id="LQYT01000056">
    <property type="protein sequence ID" value="KYD17446.1"/>
    <property type="molecule type" value="Genomic_DNA"/>
</dbReference>
<evidence type="ECO:0000313" key="4">
    <source>
        <dbReference type="Proteomes" id="UP000075683"/>
    </source>
</evidence>
<evidence type="ECO:0000313" key="3">
    <source>
        <dbReference type="EMBL" id="KYD17446.1"/>
    </source>
</evidence>
<dbReference type="Proteomes" id="UP000075683">
    <property type="component" value="Unassembled WGS sequence"/>
</dbReference>
<evidence type="ECO:0000259" key="2">
    <source>
        <dbReference type="Pfam" id="PF08327"/>
    </source>
</evidence>
<dbReference type="Pfam" id="PF08327">
    <property type="entry name" value="AHSA1"/>
    <property type="match status" value="1"/>
</dbReference>
<dbReference type="CDD" id="cd08899">
    <property type="entry name" value="SRPBCC_CalC_Aha1-like_6"/>
    <property type="match status" value="1"/>
</dbReference>
<sequence>MLAVIEKVYHGYVAEFERPFNHPPDEVWAALTENGKLSLWMPNLQAEDLRKGGNMKFAMRDGADESFDLRITDYEPHSVLEFEWGKELVCFEVSAQEYGSRLLLKVFIGALTDHVPVDLAGWHICLNRLSALLDGRFTEFSMDEWEKRHEQYSAAVKRLGAQ</sequence>
<dbReference type="SUPFAM" id="SSF55961">
    <property type="entry name" value="Bet v1-like"/>
    <property type="match status" value="1"/>
</dbReference>
<proteinExistence type="inferred from homology"/>
<dbReference type="STRING" id="301148.B4135_2468"/>
<dbReference type="InterPro" id="IPR023393">
    <property type="entry name" value="START-like_dom_sf"/>
</dbReference>
<dbReference type="RefSeq" id="WP_061569147.1">
    <property type="nucleotide sequence ID" value="NZ_LQYT01000056.1"/>
</dbReference>
<dbReference type="AlphaFoldDB" id="A0A150LZ93"/>
<protein>
    <recommendedName>
        <fullName evidence="2">Activator of Hsp90 ATPase homologue 1/2-like C-terminal domain-containing protein</fullName>
    </recommendedName>
</protein>
<dbReference type="Gene3D" id="3.30.530.20">
    <property type="match status" value="1"/>
</dbReference>
<accession>A0A150LZ93</accession>
<name>A0A150LZ93_9BACI</name>
<dbReference type="OrthoDB" id="9803476at2"/>
<reference evidence="3 4" key="1">
    <citation type="submission" date="2016-01" db="EMBL/GenBank/DDBJ databases">
        <title>Draft Genome Sequences of Seven Thermophilic Sporeformers Isolated from Foods.</title>
        <authorList>
            <person name="Berendsen E.M."/>
            <person name="Wells-Bennik M.H."/>
            <person name="Krawcyk A.O."/>
            <person name="De Jong A."/>
            <person name="Holsappel S."/>
            <person name="Eijlander R.T."/>
            <person name="Kuipers O.P."/>
        </authorList>
    </citation>
    <scope>NUCLEOTIDE SEQUENCE [LARGE SCALE GENOMIC DNA]</scope>
    <source>
        <strain evidence="3 4">B4135</strain>
    </source>
</reference>
<evidence type="ECO:0000256" key="1">
    <source>
        <dbReference type="ARBA" id="ARBA00006817"/>
    </source>
</evidence>
<comment type="similarity">
    <text evidence="1">Belongs to the AHA1 family.</text>
</comment>
<feature type="domain" description="Activator of Hsp90 ATPase homologue 1/2-like C-terminal" evidence="2">
    <location>
        <begin position="21"/>
        <end position="133"/>
    </location>
</feature>
<gene>
    <name evidence="3" type="ORF">B4135_2468</name>
</gene>
<dbReference type="InterPro" id="IPR013538">
    <property type="entry name" value="ASHA1/2-like_C"/>
</dbReference>